<dbReference type="EMBL" id="SGIT01000007">
    <property type="protein sequence ID" value="RZF57410.1"/>
    <property type="molecule type" value="Genomic_DNA"/>
</dbReference>
<evidence type="ECO:0000256" key="1">
    <source>
        <dbReference type="SAM" id="Phobius"/>
    </source>
</evidence>
<feature type="transmembrane region" description="Helical" evidence="1">
    <location>
        <begin position="72"/>
        <end position="91"/>
    </location>
</feature>
<feature type="transmembrane region" description="Helical" evidence="1">
    <location>
        <begin position="111"/>
        <end position="130"/>
    </location>
</feature>
<dbReference type="OrthoDB" id="1120881at2"/>
<name>A0A4Q6XKE8_9SPHI</name>
<evidence type="ECO:0000313" key="2">
    <source>
        <dbReference type="EMBL" id="RZF57410.1"/>
    </source>
</evidence>
<feature type="transmembrane region" description="Helical" evidence="1">
    <location>
        <begin position="23"/>
        <end position="52"/>
    </location>
</feature>
<feature type="transmembrane region" description="Helical" evidence="1">
    <location>
        <begin position="136"/>
        <end position="155"/>
    </location>
</feature>
<protein>
    <recommendedName>
        <fullName evidence="4">DUF308 domain-containing protein</fullName>
    </recommendedName>
</protein>
<proteinExistence type="predicted"/>
<reference evidence="2 3" key="1">
    <citation type="submission" date="2019-02" db="EMBL/GenBank/DDBJ databases">
        <authorList>
            <person name="Li Y."/>
        </authorList>
    </citation>
    <scope>NUCLEOTIDE SEQUENCE [LARGE SCALE GENOMIC DNA]</scope>
    <source>
        <strain evidence="2 3">30C10-4-7</strain>
    </source>
</reference>
<feature type="transmembrane region" description="Helical" evidence="1">
    <location>
        <begin position="183"/>
        <end position="200"/>
    </location>
</feature>
<feature type="transmembrane region" description="Helical" evidence="1">
    <location>
        <begin position="160"/>
        <end position="177"/>
    </location>
</feature>
<keyword evidence="3" id="KW-1185">Reference proteome</keyword>
<evidence type="ECO:0000313" key="3">
    <source>
        <dbReference type="Proteomes" id="UP000292855"/>
    </source>
</evidence>
<keyword evidence="1" id="KW-0472">Membrane</keyword>
<gene>
    <name evidence="2" type="ORF">EWE74_20505</name>
</gene>
<dbReference type="RefSeq" id="WP_130143534.1">
    <property type="nucleotide sequence ID" value="NZ_SGIT01000007.1"/>
</dbReference>
<comment type="caution">
    <text evidence="2">The sequence shown here is derived from an EMBL/GenBank/DDBJ whole genome shotgun (WGS) entry which is preliminary data.</text>
</comment>
<dbReference type="Proteomes" id="UP000292855">
    <property type="component" value="Unassembled WGS sequence"/>
</dbReference>
<sequence>MNQQDLIKEIGHIRSMMEKSSKVLSISGLSGVLIGIYALLGAAVGYVVVYGFDSGFDYRDHYVTEPAVIETLIFIALVVLVASLATGLWMARRKAKKTRQLIWNPSSKAMLLAMAIPLMTGGLFSLILLSKGYFSLIGATLLIFYGLSLTSGSVYTFKEVRWLGILEILLGLLALLLPGYGLWFWAFGFGVLHIIYGFIVHKRYE</sequence>
<organism evidence="2 3">
    <name type="scientific">Sphingobacterium corticibacterium</name>
    <dbReference type="NCBI Taxonomy" id="2484746"/>
    <lineage>
        <taxon>Bacteria</taxon>
        <taxon>Pseudomonadati</taxon>
        <taxon>Bacteroidota</taxon>
        <taxon>Sphingobacteriia</taxon>
        <taxon>Sphingobacteriales</taxon>
        <taxon>Sphingobacteriaceae</taxon>
        <taxon>Sphingobacterium</taxon>
    </lineage>
</organism>
<evidence type="ECO:0008006" key="4">
    <source>
        <dbReference type="Google" id="ProtNLM"/>
    </source>
</evidence>
<accession>A0A4Q6XKE8</accession>
<keyword evidence="1" id="KW-1133">Transmembrane helix</keyword>
<keyword evidence="1" id="KW-0812">Transmembrane</keyword>
<dbReference type="AlphaFoldDB" id="A0A4Q6XKE8"/>